<keyword evidence="11" id="KW-1185">Reference proteome</keyword>
<dbReference type="InterPro" id="IPR014729">
    <property type="entry name" value="Rossmann-like_a/b/a_fold"/>
</dbReference>
<reference evidence="12" key="2">
    <citation type="submission" date="2017-02" db="UniProtKB">
        <authorList>
            <consortium name="WormBaseParasite"/>
        </authorList>
    </citation>
    <scope>IDENTIFICATION</scope>
</reference>
<keyword evidence="5 9" id="KW-0648">Protein biosynthesis</keyword>
<dbReference type="InterPro" id="IPR009080">
    <property type="entry name" value="tRNAsynth_Ia_anticodon-bd"/>
</dbReference>
<dbReference type="InterPro" id="IPR033911">
    <property type="entry name" value="MetRS_core"/>
</dbReference>
<name>A0A0K0DPV0_ANGCA</name>
<evidence type="ECO:0000259" key="10">
    <source>
        <dbReference type="Pfam" id="PF09334"/>
    </source>
</evidence>
<dbReference type="GO" id="GO:0004825">
    <property type="term" value="F:methionine-tRNA ligase activity"/>
    <property type="evidence" value="ECO:0007669"/>
    <property type="project" value="UniProtKB-EC"/>
</dbReference>
<dbReference type="WBParaSite" id="ACAC_0001378901-mRNA-1">
    <property type="protein sequence ID" value="ACAC_0001378901-mRNA-1"/>
    <property type="gene ID" value="ACAC_0001378901"/>
</dbReference>
<organism evidence="11 12">
    <name type="scientific">Angiostrongylus cantonensis</name>
    <name type="common">Rat lungworm</name>
    <dbReference type="NCBI Taxonomy" id="6313"/>
    <lineage>
        <taxon>Eukaryota</taxon>
        <taxon>Metazoa</taxon>
        <taxon>Ecdysozoa</taxon>
        <taxon>Nematoda</taxon>
        <taxon>Chromadorea</taxon>
        <taxon>Rhabditida</taxon>
        <taxon>Rhabditina</taxon>
        <taxon>Rhabditomorpha</taxon>
        <taxon>Strongyloidea</taxon>
        <taxon>Metastrongylidae</taxon>
        <taxon>Angiostrongylus</taxon>
    </lineage>
</organism>
<dbReference type="EC" id="6.1.1.10" evidence="1"/>
<keyword evidence="3 9" id="KW-0547">Nucleotide-binding</keyword>
<feature type="domain" description="Methionyl/Leucyl tRNA synthetase" evidence="10">
    <location>
        <begin position="7"/>
        <end position="133"/>
    </location>
</feature>
<dbReference type="Proteomes" id="UP000035642">
    <property type="component" value="Unassembled WGS sequence"/>
</dbReference>
<keyword evidence="4 9" id="KW-0067">ATP-binding</keyword>
<sequence length="411" mass="46894">MRSSITAAPHLGHLYTVVLADAIHRWRRLRDPNGLHLFATGTDEHGIKILRAAERAGQNPLKFCDETSGSFRNLFSKFDILNTDFIRTTEVRHKQCVEYVWKRLCDQNVIYKDTYSGWYSVVDECFFPNNEVEDSALGKNSDVIYPEIYLPSALNILEFEGDLSVSRCRTRLPWGVPVPGDHSQTIYVWLDALLNYLSVVGYPATLKAWPPTCQILGKDILRFHAFYWPALLMAMGLALPQKLLIHGHWLVGKTKMSKSLGNVVDPLDASKLYTTDGLRYFLLKQGLPSGDCDFSDEKALNVINSDLVNNIGNLLSRSTVRKLNPSQSYPRFSEDIADSRVMKSAIPLIKELEEMREKSLQFYDDMLFYKAIERIMAGLKSGNSFFQSTEPWKLRDRLAVRLDLKKYSLGH</sequence>
<dbReference type="GO" id="GO:0005524">
    <property type="term" value="F:ATP binding"/>
    <property type="evidence" value="ECO:0007669"/>
    <property type="project" value="UniProtKB-KW"/>
</dbReference>
<evidence type="ECO:0000256" key="7">
    <source>
        <dbReference type="ARBA" id="ARBA00026124"/>
    </source>
</evidence>
<dbReference type="PANTHER" id="PTHR43326">
    <property type="entry name" value="METHIONYL-TRNA SYNTHETASE"/>
    <property type="match status" value="1"/>
</dbReference>
<proteinExistence type="inferred from homology"/>
<dbReference type="InterPro" id="IPR015413">
    <property type="entry name" value="Methionyl/Leucyl_tRNA_Synth"/>
</dbReference>
<comment type="similarity">
    <text evidence="9">Belongs to the class-I aminoacyl-tRNA synthetase family.</text>
</comment>
<dbReference type="PANTHER" id="PTHR43326:SF1">
    <property type="entry name" value="METHIONINE--TRNA LIGASE, MITOCHONDRIAL"/>
    <property type="match status" value="1"/>
</dbReference>
<dbReference type="InterPro" id="IPR023457">
    <property type="entry name" value="Met-tRNA_synth_2"/>
</dbReference>
<keyword evidence="6 9" id="KW-0030">Aminoacyl-tRNA synthetase</keyword>
<dbReference type="GO" id="GO:0006431">
    <property type="term" value="P:methionyl-tRNA aminoacylation"/>
    <property type="evidence" value="ECO:0007669"/>
    <property type="project" value="InterPro"/>
</dbReference>
<evidence type="ECO:0000256" key="2">
    <source>
        <dbReference type="ARBA" id="ARBA00022598"/>
    </source>
</evidence>
<evidence type="ECO:0000256" key="8">
    <source>
        <dbReference type="ARBA" id="ARBA00030331"/>
    </source>
</evidence>
<dbReference type="Pfam" id="PF09334">
    <property type="entry name" value="tRNA-synt_1g"/>
    <property type="match status" value="2"/>
</dbReference>
<evidence type="ECO:0000256" key="6">
    <source>
        <dbReference type="ARBA" id="ARBA00023146"/>
    </source>
</evidence>
<dbReference type="PRINTS" id="PR01041">
    <property type="entry name" value="TRNASYNTHMET"/>
</dbReference>
<evidence type="ECO:0000256" key="1">
    <source>
        <dbReference type="ARBA" id="ARBA00012838"/>
    </source>
</evidence>
<evidence type="ECO:0000256" key="4">
    <source>
        <dbReference type="ARBA" id="ARBA00022840"/>
    </source>
</evidence>
<evidence type="ECO:0000256" key="3">
    <source>
        <dbReference type="ARBA" id="ARBA00022741"/>
    </source>
</evidence>
<dbReference type="STRING" id="6313.A0A0K0DPV0"/>
<reference evidence="11" key="1">
    <citation type="submission" date="2012-09" db="EMBL/GenBank/DDBJ databases">
        <authorList>
            <person name="Martin A.A."/>
        </authorList>
    </citation>
    <scope>NUCLEOTIDE SEQUENCE</scope>
</reference>
<evidence type="ECO:0000313" key="11">
    <source>
        <dbReference type="Proteomes" id="UP000035642"/>
    </source>
</evidence>
<evidence type="ECO:0000256" key="5">
    <source>
        <dbReference type="ARBA" id="ARBA00022917"/>
    </source>
</evidence>
<evidence type="ECO:0000256" key="9">
    <source>
        <dbReference type="RuleBase" id="RU363039"/>
    </source>
</evidence>
<dbReference type="Gene3D" id="1.10.730.10">
    <property type="entry name" value="Isoleucyl-tRNA Synthetase, Domain 1"/>
    <property type="match status" value="1"/>
</dbReference>
<protein>
    <recommendedName>
        <fullName evidence="7">Methionine--tRNA ligase, mitochondrial</fullName>
        <ecNumber evidence="1">6.1.1.10</ecNumber>
    </recommendedName>
    <alternativeName>
        <fullName evidence="8">Mitochondrial methionyl-tRNA synthetase</fullName>
    </alternativeName>
</protein>
<dbReference type="SUPFAM" id="SSF47323">
    <property type="entry name" value="Anticodon-binding domain of a subclass of class I aminoacyl-tRNA synthetases"/>
    <property type="match status" value="1"/>
</dbReference>
<feature type="domain" description="Methionyl/Leucyl tRNA synthetase" evidence="10">
    <location>
        <begin position="162"/>
        <end position="318"/>
    </location>
</feature>
<keyword evidence="2 9" id="KW-0436">Ligase</keyword>
<dbReference type="SUPFAM" id="SSF52374">
    <property type="entry name" value="Nucleotidylyl transferase"/>
    <property type="match status" value="1"/>
</dbReference>
<accession>A0A0K0DPV0</accession>
<dbReference type="AlphaFoldDB" id="A0A0K0DPV0"/>
<evidence type="ECO:0000313" key="12">
    <source>
        <dbReference type="WBParaSite" id="ACAC_0001378901-mRNA-1"/>
    </source>
</evidence>
<dbReference type="Gene3D" id="3.40.50.620">
    <property type="entry name" value="HUPs"/>
    <property type="match status" value="2"/>
</dbReference>